<feature type="domain" description="CNNM transmembrane" evidence="11">
    <location>
        <begin position="1"/>
        <end position="181"/>
    </location>
</feature>
<reference evidence="12 13" key="1">
    <citation type="submission" date="2019-02" db="EMBL/GenBank/DDBJ databases">
        <title>Deep-cultivation of Planctomycetes and their phenomic and genomic characterization uncovers novel biology.</title>
        <authorList>
            <person name="Wiegand S."/>
            <person name="Jogler M."/>
            <person name="Boedeker C."/>
            <person name="Pinto D."/>
            <person name="Vollmers J."/>
            <person name="Rivas-Marin E."/>
            <person name="Kohn T."/>
            <person name="Peeters S.H."/>
            <person name="Heuer A."/>
            <person name="Rast P."/>
            <person name="Oberbeckmann S."/>
            <person name="Bunk B."/>
            <person name="Jeske O."/>
            <person name="Meyerdierks A."/>
            <person name="Storesund J.E."/>
            <person name="Kallscheuer N."/>
            <person name="Luecker S."/>
            <person name="Lage O.M."/>
            <person name="Pohl T."/>
            <person name="Merkel B.J."/>
            <person name="Hornburger P."/>
            <person name="Mueller R.-W."/>
            <person name="Bruemmer F."/>
            <person name="Labrenz M."/>
            <person name="Spormann A.M."/>
            <person name="Op den Camp H."/>
            <person name="Overmann J."/>
            <person name="Amann R."/>
            <person name="Jetten M.S.M."/>
            <person name="Mascher T."/>
            <person name="Medema M.H."/>
            <person name="Devos D.P."/>
            <person name="Kaster A.-K."/>
            <person name="Ovreas L."/>
            <person name="Rohde M."/>
            <person name="Galperin M.Y."/>
            <person name="Jogler C."/>
        </authorList>
    </citation>
    <scope>NUCLEOTIDE SEQUENCE [LARGE SCALE GENOMIC DNA]</scope>
    <source>
        <strain evidence="12 13">Pla133</strain>
    </source>
</reference>
<dbReference type="InterPro" id="IPR005170">
    <property type="entry name" value="Transptr-assoc_dom"/>
</dbReference>
<dbReference type="GO" id="GO:0050660">
    <property type="term" value="F:flavin adenine dinucleotide binding"/>
    <property type="evidence" value="ECO:0007669"/>
    <property type="project" value="InterPro"/>
</dbReference>
<dbReference type="EMBL" id="CP036287">
    <property type="protein sequence ID" value="QDU67009.1"/>
    <property type="molecule type" value="Genomic_DNA"/>
</dbReference>
<evidence type="ECO:0000256" key="9">
    <source>
        <dbReference type="SAM" id="Phobius"/>
    </source>
</evidence>
<accession>A0A518BJ57</accession>
<evidence type="ECO:0000256" key="8">
    <source>
        <dbReference type="PROSITE-ProRule" id="PRU01193"/>
    </source>
</evidence>
<organism evidence="12 13">
    <name type="scientific">Engelhardtia mirabilis</name>
    <dbReference type="NCBI Taxonomy" id="2528011"/>
    <lineage>
        <taxon>Bacteria</taxon>
        <taxon>Pseudomonadati</taxon>
        <taxon>Planctomycetota</taxon>
        <taxon>Planctomycetia</taxon>
        <taxon>Planctomycetia incertae sedis</taxon>
        <taxon>Engelhardtia</taxon>
    </lineage>
</organism>
<proteinExistence type="predicted"/>
<dbReference type="InterPro" id="IPR016169">
    <property type="entry name" value="FAD-bd_PCMH_sub2"/>
</dbReference>
<dbReference type="AlphaFoldDB" id="A0A518BJ57"/>
<keyword evidence="2 8" id="KW-0812">Transmembrane</keyword>
<dbReference type="SUPFAM" id="SSF56176">
    <property type="entry name" value="FAD-binding/transporter-associated domain-like"/>
    <property type="match status" value="1"/>
</dbReference>
<protein>
    <submittedName>
        <fullName evidence="12">Hemolysin C</fullName>
    </submittedName>
</protein>
<keyword evidence="4 8" id="KW-1133">Transmembrane helix</keyword>
<dbReference type="Gene3D" id="3.30.465.10">
    <property type="match status" value="1"/>
</dbReference>
<dbReference type="CDD" id="cd04590">
    <property type="entry name" value="CBS_pair_CorC_HlyC_assoc"/>
    <property type="match status" value="1"/>
</dbReference>
<keyword evidence="13" id="KW-1185">Reference proteome</keyword>
<dbReference type="InterPro" id="IPR036318">
    <property type="entry name" value="FAD-bd_PCMH-like_sf"/>
</dbReference>
<dbReference type="KEGG" id="pbap:Pla133_20860"/>
<feature type="transmembrane region" description="Helical" evidence="9">
    <location>
        <begin position="114"/>
        <end position="133"/>
    </location>
</feature>
<dbReference type="Pfam" id="PF00571">
    <property type="entry name" value="CBS"/>
    <property type="match status" value="1"/>
</dbReference>
<dbReference type="PROSITE" id="PS51846">
    <property type="entry name" value="CNNM"/>
    <property type="match status" value="1"/>
</dbReference>
<dbReference type="InterPro" id="IPR046342">
    <property type="entry name" value="CBS_dom_sf"/>
</dbReference>
<evidence type="ECO:0000313" key="12">
    <source>
        <dbReference type="EMBL" id="QDU67009.1"/>
    </source>
</evidence>
<evidence type="ECO:0000256" key="7">
    <source>
        <dbReference type="PROSITE-ProRule" id="PRU00703"/>
    </source>
</evidence>
<dbReference type="RefSeq" id="WP_145064803.1">
    <property type="nucleotide sequence ID" value="NZ_CP036287.1"/>
</dbReference>
<sequence length="415" mass="45094">MIDAPLWLYGLLAGLLGASAVCSASETAFFSLEPAERARAGRATSVLHDRQRDFLVTVLLANLVINILYFAFADRLGAGLVGYEHLGVILATLLALLIVGEIMPKTVGLRGRLFLARTMAPFWLVMIGLVAPIRRPLVRLLEGVGRLVVARAGDERDLTPEELADVLERSAAEGDLLDHEADLIAEVVELRSIRVREIMTPRVDVIFVEYDGSNREQAANAGLAIRATWLPVVDGGADRVVGQVRVRDLFVHPLRSVAQLNMPVQFVPEVASALDLLRVLRDERTAEAVVVDEWGGTAGVVTIEDILEEIVGELRTEGEARLVNAVPLGEGVFRVPGGLSIRDWNEHFGHRVVPTEFETVGGFVTALMGRIPRAGDVVRFGGLRLEVHEVRGRRVRFVDIQVESEPAAGTGGPSA</sequence>
<dbReference type="SUPFAM" id="SSF54631">
    <property type="entry name" value="CBS-domain pair"/>
    <property type="match status" value="1"/>
</dbReference>
<dbReference type="InterPro" id="IPR044751">
    <property type="entry name" value="Ion_transp-like_CBS"/>
</dbReference>
<evidence type="ECO:0000256" key="3">
    <source>
        <dbReference type="ARBA" id="ARBA00022737"/>
    </source>
</evidence>
<dbReference type="PANTHER" id="PTHR22777">
    <property type="entry name" value="HEMOLYSIN-RELATED"/>
    <property type="match status" value="1"/>
</dbReference>
<evidence type="ECO:0000256" key="1">
    <source>
        <dbReference type="ARBA" id="ARBA00004141"/>
    </source>
</evidence>
<evidence type="ECO:0000256" key="5">
    <source>
        <dbReference type="ARBA" id="ARBA00023122"/>
    </source>
</evidence>
<keyword evidence="5 7" id="KW-0129">CBS domain</keyword>
<evidence type="ECO:0000256" key="4">
    <source>
        <dbReference type="ARBA" id="ARBA00022989"/>
    </source>
</evidence>
<feature type="transmembrane region" description="Helical" evidence="9">
    <location>
        <begin position="6"/>
        <end position="32"/>
    </location>
</feature>
<evidence type="ECO:0000259" key="10">
    <source>
        <dbReference type="PROSITE" id="PS51371"/>
    </source>
</evidence>
<dbReference type="Proteomes" id="UP000316921">
    <property type="component" value="Chromosome"/>
</dbReference>
<comment type="subcellular location">
    <subcellularLocation>
        <location evidence="1">Membrane</location>
        <topology evidence="1">Multi-pass membrane protein</topology>
    </subcellularLocation>
</comment>
<evidence type="ECO:0000259" key="11">
    <source>
        <dbReference type="PROSITE" id="PS51846"/>
    </source>
</evidence>
<feature type="domain" description="CBS" evidence="10">
    <location>
        <begin position="260"/>
        <end position="317"/>
    </location>
</feature>
<gene>
    <name evidence="12" type="primary">tlyC</name>
    <name evidence="12" type="ORF">Pla133_20860</name>
</gene>
<dbReference type="PANTHER" id="PTHR22777:SF17">
    <property type="entry name" value="UPF0053 PROTEIN SLL0260"/>
    <property type="match status" value="1"/>
</dbReference>
<dbReference type="Pfam" id="PF03471">
    <property type="entry name" value="CorC_HlyC"/>
    <property type="match status" value="1"/>
</dbReference>
<evidence type="ECO:0000256" key="2">
    <source>
        <dbReference type="ARBA" id="ARBA00022692"/>
    </source>
</evidence>
<evidence type="ECO:0000313" key="13">
    <source>
        <dbReference type="Proteomes" id="UP000316921"/>
    </source>
</evidence>
<dbReference type="Pfam" id="PF01595">
    <property type="entry name" value="CNNM"/>
    <property type="match status" value="1"/>
</dbReference>
<dbReference type="PROSITE" id="PS51371">
    <property type="entry name" value="CBS"/>
    <property type="match status" value="1"/>
</dbReference>
<dbReference type="InterPro" id="IPR000644">
    <property type="entry name" value="CBS_dom"/>
</dbReference>
<feature type="transmembrane region" description="Helical" evidence="9">
    <location>
        <begin position="53"/>
        <end position="73"/>
    </location>
</feature>
<dbReference type="SMART" id="SM01091">
    <property type="entry name" value="CorC_HlyC"/>
    <property type="match status" value="1"/>
</dbReference>
<keyword evidence="6 8" id="KW-0472">Membrane</keyword>
<dbReference type="Gene3D" id="3.10.580.10">
    <property type="entry name" value="CBS-domain"/>
    <property type="match status" value="1"/>
</dbReference>
<evidence type="ECO:0000256" key="6">
    <source>
        <dbReference type="ARBA" id="ARBA00023136"/>
    </source>
</evidence>
<dbReference type="InterPro" id="IPR002550">
    <property type="entry name" value="CNNM"/>
</dbReference>
<feature type="transmembrane region" description="Helical" evidence="9">
    <location>
        <begin position="85"/>
        <end position="102"/>
    </location>
</feature>
<keyword evidence="3" id="KW-0677">Repeat</keyword>
<name>A0A518BJ57_9BACT</name>
<dbReference type="GO" id="GO:0005886">
    <property type="term" value="C:plasma membrane"/>
    <property type="evidence" value="ECO:0007669"/>
    <property type="project" value="TreeGrafter"/>
</dbReference>